<evidence type="ECO:0000313" key="3">
    <source>
        <dbReference type="Proteomes" id="UP001549031"/>
    </source>
</evidence>
<proteinExistence type="predicted"/>
<accession>A0ABV2H1P4</accession>
<gene>
    <name evidence="2" type="ORF">ABID21_000567</name>
</gene>
<evidence type="ECO:0000256" key="1">
    <source>
        <dbReference type="SAM" id="MobiDB-lite"/>
    </source>
</evidence>
<dbReference type="InterPro" id="IPR013361">
    <property type="entry name" value="Pilus_CpaD"/>
</dbReference>
<dbReference type="RefSeq" id="WP_247242635.1">
    <property type="nucleotide sequence ID" value="NZ_JALJRA010000002.1"/>
</dbReference>
<reference evidence="2 3" key="1">
    <citation type="submission" date="2024-06" db="EMBL/GenBank/DDBJ databases">
        <title>Genomic Encyclopedia of Type Strains, Phase IV (KMG-IV): sequencing the most valuable type-strain genomes for metagenomic binning, comparative biology and taxonomic classification.</title>
        <authorList>
            <person name="Goeker M."/>
        </authorList>
    </citation>
    <scope>NUCLEOTIDE SEQUENCE [LARGE SCALE GENOMIC DNA]</scope>
    <source>
        <strain evidence="2 3">DSM 105042</strain>
    </source>
</reference>
<dbReference type="Proteomes" id="UP001549031">
    <property type="component" value="Unassembled WGS sequence"/>
</dbReference>
<dbReference type="Pfam" id="PF09476">
    <property type="entry name" value="Pilus_CpaD"/>
    <property type="match status" value="1"/>
</dbReference>
<feature type="region of interest" description="Disordered" evidence="1">
    <location>
        <begin position="1"/>
        <end position="27"/>
    </location>
</feature>
<name>A0ABV2H1P4_9HYPH</name>
<sequence length="252" mass="26662">MTRTEGHAAIAPMGAQEKRQSITAGHDTSRIAKASRISAAAVFLGISTLLGSCANPDGVTTGSLPDDYRTRHPIIVGEAEKMIDVPIAPGDQGLTRGQSEVIAGFASDYISSSKGIIRIMTPQGALNSGAAAAAVGDVRRLLVRMGVPKNHILHVGYAAAGYGASAPIRLSYVAITAQAGPCGEWPADLTLNTAENKNYYNFGCASQRNLAAQIANPNDLLGPRRMTPPDAEQRGQAIQRYREGYTELQDFR</sequence>
<dbReference type="EMBL" id="JBEPLJ010000002">
    <property type="protein sequence ID" value="MET3584472.1"/>
    <property type="molecule type" value="Genomic_DNA"/>
</dbReference>
<comment type="caution">
    <text evidence="2">The sequence shown here is derived from an EMBL/GenBank/DDBJ whole genome shotgun (WGS) entry which is preliminary data.</text>
</comment>
<protein>
    <submittedName>
        <fullName evidence="2">Pilus assembly protein CpaD</fullName>
    </submittedName>
</protein>
<keyword evidence="3" id="KW-1185">Reference proteome</keyword>
<organism evidence="2 3">
    <name type="scientific">Pseudorhizobium tarimense</name>
    <dbReference type="NCBI Taxonomy" id="1079109"/>
    <lineage>
        <taxon>Bacteria</taxon>
        <taxon>Pseudomonadati</taxon>
        <taxon>Pseudomonadota</taxon>
        <taxon>Alphaproteobacteria</taxon>
        <taxon>Hyphomicrobiales</taxon>
        <taxon>Rhizobiaceae</taxon>
        <taxon>Rhizobium/Agrobacterium group</taxon>
        <taxon>Pseudorhizobium</taxon>
    </lineage>
</organism>
<evidence type="ECO:0000313" key="2">
    <source>
        <dbReference type="EMBL" id="MET3584472.1"/>
    </source>
</evidence>
<dbReference type="InterPro" id="IPR019027">
    <property type="entry name" value="Pilus_biogenesis_CpaD-related"/>
</dbReference>
<dbReference type="NCBIfam" id="TIGR02522">
    <property type="entry name" value="pilus_cpaD"/>
    <property type="match status" value="1"/>
</dbReference>